<keyword evidence="2" id="KW-1185">Reference proteome</keyword>
<evidence type="ECO:0000313" key="1">
    <source>
        <dbReference type="EMBL" id="BBL45879.1"/>
    </source>
</evidence>
<evidence type="ECO:0000313" key="2">
    <source>
        <dbReference type="Proteomes" id="UP001055553"/>
    </source>
</evidence>
<dbReference type="AlphaFoldDB" id="A0A915WS18"/>
<proteinExistence type="predicted"/>
<dbReference type="GeneID" id="74568679"/>
<dbReference type="EMBL" id="AP019769">
    <property type="protein sequence ID" value="BBL45879.1"/>
    <property type="molecule type" value="Genomic_DNA"/>
</dbReference>
<organism evidence="1 2">
    <name type="scientific">Nanobdella aerobiophila</name>
    <dbReference type="NCBI Taxonomy" id="2586965"/>
    <lineage>
        <taxon>Archaea</taxon>
        <taxon>Nanobdellota</taxon>
        <taxon>Nanobdellia</taxon>
        <taxon>Nanobdellales</taxon>
        <taxon>Nanobdellaceae</taxon>
        <taxon>Nanobdella</taxon>
    </lineage>
</organism>
<protein>
    <submittedName>
        <fullName evidence="1">Uncharacterized protein</fullName>
    </submittedName>
</protein>
<reference evidence="2" key="1">
    <citation type="journal article" date="2022" name="Int. J. Syst. Evol. Microbiol.">
        <title>Nanobdella aerobiophila gen. nov., sp. nov., a thermoacidophilic, obligate ectosymbiotic archaeon, and proposal of Nanobdellaceae fam. nov., Nanobdellales ord. nov. and Nanobdellia class. nov.</title>
        <authorList>
            <person name="Kato S."/>
            <person name="Ogasawara A."/>
            <person name="Itoh T."/>
            <person name="Sakai H.D."/>
            <person name="Shimizu M."/>
            <person name="Yuki M."/>
            <person name="Kaneko M."/>
            <person name="Takashina T."/>
            <person name="Ohkuma M."/>
        </authorList>
    </citation>
    <scope>NUCLEOTIDE SEQUENCE [LARGE SCALE GENOMIC DNA]</scope>
    <source>
        <strain evidence="2">MJ1</strain>
    </source>
</reference>
<name>A0A915WS18_9ARCH</name>
<dbReference type="KEGG" id="naer:MJ1_0739"/>
<dbReference type="Proteomes" id="UP001055553">
    <property type="component" value="Chromosome"/>
</dbReference>
<gene>
    <name evidence="1" type="ORF">MJ1_0739</name>
</gene>
<sequence length="149" mass="18050">MSDLVEDLEYNRKLKEVLHIYNVSLKNNKGLETIRNFIKSAVDYYDYVIELFLEREYKNNKINEIPKTPIERYNLFLHLINDKDIENTMIYYKKLRTCLNSHITIQNEYRKTMIIVCKGYETENKLTIKDIKDIIENIRKFSNLIVKYI</sequence>
<dbReference type="RefSeq" id="WP_258393187.1">
    <property type="nucleotide sequence ID" value="NZ_AP019769.1"/>
</dbReference>
<accession>A0A915WS18</accession>